<evidence type="ECO:0000256" key="6">
    <source>
        <dbReference type="ARBA" id="ARBA00023136"/>
    </source>
</evidence>
<dbReference type="FunFam" id="3.40.50.300:FF:000133">
    <property type="entry name" value="Spermidine/putrescine import ATP-binding protein PotA"/>
    <property type="match status" value="1"/>
</dbReference>
<evidence type="ECO:0000256" key="2">
    <source>
        <dbReference type="ARBA" id="ARBA00022475"/>
    </source>
</evidence>
<dbReference type="InterPro" id="IPR012340">
    <property type="entry name" value="NA-bd_OB-fold"/>
</dbReference>
<dbReference type="InterPro" id="IPR017871">
    <property type="entry name" value="ABC_transporter-like_CS"/>
</dbReference>
<gene>
    <name evidence="7" type="primary">potA</name>
    <name evidence="9" type="ORF">G3572_19770</name>
</gene>
<comment type="caution">
    <text evidence="9">The sequence shown here is derived from an EMBL/GenBank/DDBJ whole genome shotgun (WGS) entry which is preliminary data.</text>
</comment>
<dbReference type="EMBL" id="JAAIKE010000011">
    <property type="protein sequence ID" value="NEX48450.1"/>
    <property type="molecule type" value="Genomic_DNA"/>
</dbReference>
<comment type="similarity">
    <text evidence="7">Belongs to the ABC transporter superfamily. Spermidine/putrescine importer (TC 3.A.1.11.1) family.</text>
</comment>
<name>A0A6B3RQN7_9RHOB</name>
<evidence type="ECO:0000313" key="9">
    <source>
        <dbReference type="EMBL" id="NEX48450.1"/>
    </source>
</evidence>
<dbReference type="InterPro" id="IPR008995">
    <property type="entry name" value="Mo/tungstate-bd_C_term_dom"/>
</dbReference>
<dbReference type="NCBIfam" id="TIGR01187">
    <property type="entry name" value="potA"/>
    <property type="match status" value="1"/>
</dbReference>
<keyword evidence="10" id="KW-1185">Reference proteome</keyword>
<keyword evidence="2 7" id="KW-1003">Cell membrane</keyword>
<dbReference type="PANTHER" id="PTHR42781">
    <property type="entry name" value="SPERMIDINE/PUTRESCINE IMPORT ATP-BINDING PROTEIN POTA"/>
    <property type="match status" value="1"/>
</dbReference>
<dbReference type="InterPro" id="IPR003593">
    <property type="entry name" value="AAA+_ATPase"/>
</dbReference>
<dbReference type="RefSeq" id="WP_164615123.1">
    <property type="nucleotide sequence ID" value="NZ_JAAIKE010000011.1"/>
</dbReference>
<dbReference type="SUPFAM" id="SSF52540">
    <property type="entry name" value="P-loop containing nucleoside triphosphate hydrolases"/>
    <property type="match status" value="1"/>
</dbReference>
<dbReference type="InterPro" id="IPR027417">
    <property type="entry name" value="P-loop_NTPase"/>
</dbReference>
<dbReference type="GO" id="GO:0005524">
    <property type="term" value="F:ATP binding"/>
    <property type="evidence" value="ECO:0007669"/>
    <property type="project" value="UniProtKB-KW"/>
</dbReference>
<keyword evidence="1 7" id="KW-0813">Transport</keyword>
<keyword evidence="5 7" id="KW-1278">Translocase</keyword>
<protein>
    <recommendedName>
        <fullName evidence="7">Spermidine/putrescine import ATP-binding protein PotA</fullName>
        <ecNumber evidence="7">7.6.2.11</ecNumber>
    </recommendedName>
</protein>
<evidence type="ECO:0000313" key="10">
    <source>
        <dbReference type="Proteomes" id="UP000481421"/>
    </source>
</evidence>
<evidence type="ECO:0000256" key="1">
    <source>
        <dbReference type="ARBA" id="ARBA00022448"/>
    </source>
</evidence>
<dbReference type="GO" id="GO:0015847">
    <property type="term" value="P:putrescine transport"/>
    <property type="evidence" value="ECO:0007669"/>
    <property type="project" value="UniProtKB-ARBA"/>
</dbReference>
<dbReference type="GO" id="GO:0043190">
    <property type="term" value="C:ATP-binding cassette (ABC) transporter complex"/>
    <property type="evidence" value="ECO:0007669"/>
    <property type="project" value="InterPro"/>
</dbReference>
<dbReference type="SMART" id="SM00382">
    <property type="entry name" value="AAA"/>
    <property type="match status" value="1"/>
</dbReference>
<evidence type="ECO:0000256" key="7">
    <source>
        <dbReference type="RuleBase" id="RU364083"/>
    </source>
</evidence>
<reference evidence="9 10" key="1">
    <citation type="submission" date="2020-02" db="EMBL/GenBank/DDBJ databases">
        <title>Rhodobacter algicola sp. nov., isolated from microalga culture.</title>
        <authorList>
            <person name="Park C.-Y."/>
        </authorList>
    </citation>
    <scope>NUCLEOTIDE SEQUENCE [LARGE SCALE GENOMIC DNA]</scope>
    <source>
        <strain evidence="9 10">ETT8</strain>
    </source>
</reference>
<dbReference type="GO" id="GO:0015417">
    <property type="term" value="F:ABC-type polyamine transporter activity"/>
    <property type="evidence" value="ECO:0007669"/>
    <property type="project" value="UniProtKB-EC"/>
</dbReference>
<dbReference type="Gene3D" id="2.40.50.100">
    <property type="match status" value="1"/>
</dbReference>
<dbReference type="InterPro" id="IPR003439">
    <property type="entry name" value="ABC_transporter-like_ATP-bd"/>
</dbReference>
<dbReference type="AlphaFoldDB" id="A0A6B3RQN7"/>
<comment type="subunit">
    <text evidence="7">The complex is composed of two ATP-binding proteins (PotA), two transmembrane proteins (PotB and PotC) and a solute-binding protein (PotD).</text>
</comment>
<keyword evidence="4 7" id="KW-0067">ATP-binding</keyword>
<keyword evidence="6 7" id="KW-0472">Membrane</keyword>
<dbReference type="PROSITE" id="PS00211">
    <property type="entry name" value="ABC_TRANSPORTER_1"/>
    <property type="match status" value="1"/>
</dbReference>
<feature type="domain" description="ABC transporter" evidence="8">
    <location>
        <begin position="7"/>
        <end position="239"/>
    </location>
</feature>
<comment type="catalytic activity">
    <reaction evidence="7">
        <text>ATP + H2O + polyamine-[polyamine-binding protein]Side 1 = ADP + phosphate + polyamineSide 2 + [polyamine-binding protein]Side 1.</text>
        <dbReference type="EC" id="7.6.2.11"/>
    </reaction>
</comment>
<keyword evidence="3 7" id="KW-0547">Nucleotide-binding</keyword>
<evidence type="ECO:0000256" key="3">
    <source>
        <dbReference type="ARBA" id="ARBA00022741"/>
    </source>
</evidence>
<proteinExistence type="inferred from homology"/>
<dbReference type="PROSITE" id="PS50893">
    <property type="entry name" value="ABC_TRANSPORTER_2"/>
    <property type="match status" value="1"/>
</dbReference>
<organism evidence="9 10">
    <name type="scientific">Pseudotabrizicola algicola</name>
    <dbReference type="NCBI Taxonomy" id="2709381"/>
    <lineage>
        <taxon>Bacteria</taxon>
        <taxon>Pseudomonadati</taxon>
        <taxon>Pseudomonadota</taxon>
        <taxon>Alphaproteobacteria</taxon>
        <taxon>Rhodobacterales</taxon>
        <taxon>Paracoccaceae</taxon>
        <taxon>Pseudotabrizicola</taxon>
    </lineage>
</organism>
<comment type="function">
    <text evidence="7">Part of the ABC transporter complex PotABCD involved in spermidine/putrescine import. Responsible for energy coupling to the transport system.</text>
</comment>
<dbReference type="EC" id="7.6.2.11" evidence="7"/>
<accession>A0A6B3RQN7</accession>
<dbReference type="Pfam" id="PF08402">
    <property type="entry name" value="TOBE_2"/>
    <property type="match status" value="1"/>
</dbReference>
<dbReference type="InterPro" id="IPR050093">
    <property type="entry name" value="ABC_SmlMolc_Importer"/>
</dbReference>
<evidence type="ECO:0000256" key="5">
    <source>
        <dbReference type="ARBA" id="ARBA00022967"/>
    </source>
</evidence>
<dbReference type="SUPFAM" id="SSF50331">
    <property type="entry name" value="MOP-like"/>
    <property type="match status" value="1"/>
</dbReference>
<dbReference type="Gene3D" id="3.40.50.300">
    <property type="entry name" value="P-loop containing nucleotide triphosphate hydrolases"/>
    <property type="match status" value="1"/>
</dbReference>
<evidence type="ECO:0000256" key="4">
    <source>
        <dbReference type="ARBA" id="ARBA00022840"/>
    </source>
</evidence>
<dbReference type="Proteomes" id="UP000481421">
    <property type="component" value="Unassembled WGS sequence"/>
</dbReference>
<dbReference type="PANTHER" id="PTHR42781:SF4">
    <property type="entry name" value="SPERMIDINE_PUTRESCINE IMPORT ATP-BINDING PROTEIN POTA"/>
    <property type="match status" value="1"/>
</dbReference>
<dbReference type="GO" id="GO:0016887">
    <property type="term" value="F:ATP hydrolysis activity"/>
    <property type="evidence" value="ECO:0007669"/>
    <property type="project" value="InterPro"/>
</dbReference>
<evidence type="ECO:0000259" key="8">
    <source>
        <dbReference type="PROSITE" id="PS50893"/>
    </source>
</evidence>
<dbReference type="Pfam" id="PF00005">
    <property type="entry name" value="ABC_tran"/>
    <property type="match status" value="1"/>
</dbReference>
<dbReference type="InterPro" id="IPR005893">
    <property type="entry name" value="PotA-like"/>
</dbReference>
<dbReference type="Gene3D" id="2.40.50.140">
    <property type="entry name" value="Nucleic acid-binding proteins"/>
    <property type="match status" value="1"/>
</dbReference>
<sequence>MGFLQILSARKVYQTPEGSSVQALDDVTINIRNNEFLTLLGPSGCGKTTLLKCIAGFEDLDGGDLILDSKSLRSVPPHKRPFNTVFQNYALFPHMTVEQNVAYGMEVAGVSKVERDRRAGEALDLVGLSGFGGRRPTQLSGGQQQRVALARSLVLKPKVLLLDEPLSALDRKMRETMQIELKNLQHAVGITFVFVTHDQEEALAMSDRIAVLAQGRLQQLDTPTEVYDKPANEFVANFVGTSNMFAGTVASISGDRVILETGNGRRLAATSTAFRVGDQVRLVLRPEHLTILARDETGDADVPAIEGRVRETVFVGSTMQVHADIGHGRTALVSHPHTRRGSSDIAPGAEVRIGYSAASGHLIPMRSA</sequence>
<dbReference type="InterPro" id="IPR013611">
    <property type="entry name" value="Transp-assoc_OB_typ2"/>
</dbReference>